<dbReference type="Gene3D" id="3.90.25.10">
    <property type="entry name" value="UDP-galactose 4-epimerase, domain 1"/>
    <property type="match status" value="1"/>
</dbReference>
<evidence type="ECO:0000313" key="13">
    <source>
        <dbReference type="Proteomes" id="UP000247746"/>
    </source>
</evidence>
<comment type="catalytic activity">
    <reaction evidence="1 10">
        <text>UDP-alpha-D-glucose = UDP-alpha-D-galactose</text>
        <dbReference type="Rhea" id="RHEA:22168"/>
        <dbReference type="ChEBI" id="CHEBI:58885"/>
        <dbReference type="ChEBI" id="CHEBI:66914"/>
        <dbReference type="EC" id="5.1.3.2"/>
    </reaction>
</comment>
<evidence type="ECO:0000256" key="3">
    <source>
        <dbReference type="ARBA" id="ARBA00004947"/>
    </source>
</evidence>
<evidence type="ECO:0000256" key="9">
    <source>
        <dbReference type="ARBA" id="ARBA00023235"/>
    </source>
</evidence>
<evidence type="ECO:0000256" key="5">
    <source>
        <dbReference type="ARBA" id="ARBA00013189"/>
    </source>
</evidence>
<name>A0A2V4W0A2_9GAMM</name>
<proteinExistence type="inferred from homology"/>
<dbReference type="EMBL" id="QJSU01000001">
    <property type="protein sequence ID" value="PYE41054.1"/>
    <property type="molecule type" value="Genomic_DNA"/>
</dbReference>
<dbReference type="PANTHER" id="PTHR43725">
    <property type="entry name" value="UDP-GLUCOSE 4-EPIMERASE"/>
    <property type="match status" value="1"/>
</dbReference>
<dbReference type="NCBIfam" id="TIGR01179">
    <property type="entry name" value="galE"/>
    <property type="match status" value="1"/>
</dbReference>
<accession>A0A2V4W0A2</accession>
<dbReference type="Gene3D" id="3.40.50.720">
    <property type="entry name" value="NAD(P)-binding Rossmann-like Domain"/>
    <property type="match status" value="1"/>
</dbReference>
<dbReference type="EC" id="5.1.3.2" evidence="5 10"/>
<evidence type="ECO:0000256" key="4">
    <source>
        <dbReference type="ARBA" id="ARBA00007637"/>
    </source>
</evidence>
<keyword evidence="9 10" id="KW-0413">Isomerase</keyword>
<organism evidence="12 13">
    <name type="scientific">Psychrobacter fozii</name>
    <dbReference type="NCBI Taxonomy" id="198480"/>
    <lineage>
        <taxon>Bacteria</taxon>
        <taxon>Pseudomonadati</taxon>
        <taxon>Pseudomonadota</taxon>
        <taxon>Gammaproteobacteria</taxon>
        <taxon>Moraxellales</taxon>
        <taxon>Moraxellaceae</taxon>
        <taxon>Psychrobacter</taxon>
    </lineage>
</organism>
<gene>
    <name evidence="12" type="ORF">DFP82_101374</name>
</gene>
<dbReference type="Proteomes" id="UP000247746">
    <property type="component" value="Unassembled WGS sequence"/>
</dbReference>
<evidence type="ECO:0000256" key="8">
    <source>
        <dbReference type="ARBA" id="ARBA00023144"/>
    </source>
</evidence>
<dbReference type="InterPro" id="IPR005886">
    <property type="entry name" value="UDP_G4E"/>
</dbReference>
<dbReference type="SUPFAM" id="SSF51735">
    <property type="entry name" value="NAD(P)-binding Rossmann-fold domains"/>
    <property type="match status" value="1"/>
</dbReference>
<dbReference type="UniPathway" id="UPA00214"/>
<dbReference type="InterPro" id="IPR001509">
    <property type="entry name" value="Epimerase_deHydtase"/>
</dbReference>
<feature type="domain" description="NAD-dependent epimerase/dehydratase" evidence="11">
    <location>
        <begin position="5"/>
        <end position="257"/>
    </location>
</feature>
<comment type="pathway">
    <text evidence="3 10">Carbohydrate metabolism; galactose metabolism.</text>
</comment>
<keyword evidence="8" id="KW-0299">Galactose metabolism</keyword>
<dbReference type="Pfam" id="PF01370">
    <property type="entry name" value="Epimerase"/>
    <property type="match status" value="1"/>
</dbReference>
<dbReference type="CDD" id="cd05247">
    <property type="entry name" value="UDP_G4E_1_SDR_e"/>
    <property type="match status" value="1"/>
</dbReference>
<dbReference type="InterPro" id="IPR036291">
    <property type="entry name" value="NAD(P)-bd_dom_sf"/>
</dbReference>
<protein>
    <recommendedName>
        <fullName evidence="6 10">UDP-glucose 4-epimerase</fullName>
        <ecNumber evidence="5 10">5.1.3.2</ecNumber>
    </recommendedName>
</protein>
<evidence type="ECO:0000256" key="1">
    <source>
        <dbReference type="ARBA" id="ARBA00000083"/>
    </source>
</evidence>
<comment type="subunit">
    <text evidence="10">Homodimer.</text>
</comment>
<dbReference type="AlphaFoldDB" id="A0A2V4W0A2"/>
<dbReference type="OrthoDB" id="9803010at2"/>
<evidence type="ECO:0000313" key="12">
    <source>
        <dbReference type="EMBL" id="PYE41054.1"/>
    </source>
</evidence>
<dbReference type="RefSeq" id="WP_110922021.1">
    <property type="nucleotide sequence ID" value="NZ_QJSU01000001.1"/>
</dbReference>
<comment type="caution">
    <text evidence="12">The sequence shown here is derived from an EMBL/GenBank/DDBJ whole genome shotgun (WGS) entry which is preliminary data.</text>
</comment>
<comment type="cofactor">
    <cofactor evidence="2 10">
        <name>NAD(+)</name>
        <dbReference type="ChEBI" id="CHEBI:57540"/>
    </cofactor>
</comment>
<sequence>MKNKILVTGGAGYIGSHTCIALHEAGYDIVVYDNLSNSSYEAINRVSTLIGQPIEFIEGDIRDAESLKKVFAAHHFFGVIHFAGLKAVGESVAKPLMYYNNNVSGTITLLEVMSEYDVKNFVFSSSATVYGDPESLPINEESPRSCTNPYGQSKLAVEYILEDLAVSDESWNLISLRYFNPVGAHSSGRIGEDPNDIPNNLMPYISQVAIGKIEQLSIFGNDYPTVDGTGVRDFIHVTDLAQGHVAALNYLEQQTSPEKSCLDTVSTKQTSSKSSSVGFLPINLGTGKGTSVLELISAFSDVSGQSIPYQFAARRAGDIASCYASADKATLLLGWEAKLPITDMCQDTWRWQSMNPNGYDAS</sequence>
<reference evidence="12 13" key="1">
    <citation type="submission" date="2018-06" db="EMBL/GenBank/DDBJ databases">
        <title>Genomic Encyclopedia of Type Strains, Phase III (KMG-III): the genomes of soil and plant-associated and newly described type strains.</title>
        <authorList>
            <person name="Whitman W."/>
        </authorList>
    </citation>
    <scope>NUCLEOTIDE SEQUENCE [LARGE SCALE GENOMIC DNA]</scope>
    <source>
        <strain evidence="12 13">CECT 5889</strain>
    </source>
</reference>
<dbReference type="PANTHER" id="PTHR43725:SF47">
    <property type="entry name" value="UDP-GLUCOSE 4-EPIMERASE"/>
    <property type="match status" value="1"/>
</dbReference>
<keyword evidence="10" id="KW-0119">Carbohydrate metabolism</keyword>
<evidence type="ECO:0000256" key="10">
    <source>
        <dbReference type="RuleBase" id="RU366046"/>
    </source>
</evidence>
<evidence type="ECO:0000256" key="2">
    <source>
        <dbReference type="ARBA" id="ARBA00001911"/>
    </source>
</evidence>
<keyword evidence="13" id="KW-1185">Reference proteome</keyword>
<dbReference type="GO" id="GO:0006012">
    <property type="term" value="P:galactose metabolic process"/>
    <property type="evidence" value="ECO:0007669"/>
    <property type="project" value="UniProtKB-UniPathway"/>
</dbReference>
<dbReference type="GO" id="GO:0003978">
    <property type="term" value="F:UDP-glucose 4-epimerase activity"/>
    <property type="evidence" value="ECO:0007669"/>
    <property type="project" value="UniProtKB-UniRule"/>
</dbReference>
<dbReference type="NCBIfam" id="NF007956">
    <property type="entry name" value="PRK10675.1"/>
    <property type="match status" value="1"/>
</dbReference>
<dbReference type="GO" id="GO:0005829">
    <property type="term" value="C:cytosol"/>
    <property type="evidence" value="ECO:0007669"/>
    <property type="project" value="TreeGrafter"/>
</dbReference>
<keyword evidence="7 10" id="KW-0520">NAD</keyword>
<evidence type="ECO:0000256" key="7">
    <source>
        <dbReference type="ARBA" id="ARBA00023027"/>
    </source>
</evidence>
<comment type="similarity">
    <text evidence="4 10">Belongs to the NAD(P)-dependent epimerase/dehydratase family.</text>
</comment>
<evidence type="ECO:0000259" key="11">
    <source>
        <dbReference type="Pfam" id="PF01370"/>
    </source>
</evidence>
<evidence type="ECO:0000256" key="6">
    <source>
        <dbReference type="ARBA" id="ARBA00018569"/>
    </source>
</evidence>